<accession>A0AAJ6UZ86</accession>
<keyword evidence="1" id="KW-1185">Reference proteome</keyword>
<sequence length="377" mass="41250">MPPYLLGQGVFSFIDGSNICPSPYVLARDDISFKDLQQGDESVTQFMQKVKALFDELATDATAGTALMVAGSPTSLAVEVIVLLAPDLITTASKAPPSMTVNKAYGRQRGYGQQSIANLVQRNLSSISFVDWFFDIGANQHVIPDLATLIASEPYLGNDNLYADDGSAHQLVSYRPRLEALSSSSSTSLFLANVPANSISAYSPSSADKFVVAVASSSSYPTSLQLLVPRAWYTHLSDFLLFIGFRASKVDTSLFILSDGTNIFYLLVYVDDILLMVFILLEVPLLLYMDLQIQIGLIVLTIVPSISAPTIWCDNLGATCLLANTIFHARTKHVEVDYHFIRDRVTKKEIQICFIPSWGQLTDVFTKALPVASFTAF</sequence>
<dbReference type="AlphaFoldDB" id="A0AAJ6UZ86"/>
<evidence type="ECO:0000313" key="2">
    <source>
        <dbReference type="RefSeq" id="XP_011038121.1"/>
    </source>
</evidence>
<dbReference type="Proteomes" id="UP000694918">
    <property type="component" value="Unplaced"/>
</dbReference>
<dbReference type="RefSeq" id="XP_011038121.1">
    <property type="nucleotide sequence ID" value="XM_011039819.1"/>
</dbReference>
<name>A0AAJ6UZ86_POPEU</name>
<proteinExistence type="predicted"/>
<dbReference type="KEGG" id="peu:105135104"/>
<organism evidence="1 2">
    <name type="scientific">Populus euphratica</name>
    <name type="common">Euphrates poplar</name>
    <dbReference type="NCBI Taxonomy" id="75702"/>
    <lineage>
        <taxon>Eukaryota</taxon>
        <taxon>Viridiplantae</taxon>
        <taxon>Streptophyta</taxon>
        <taxon>Embryophyta</taxon>
        <taxon>Tracheophyta</taxon>
        <taxon>Spermatophyta</taxon>
        <taxon>Magnoliopsida</taxon>
        <taxon>eudicotyledons</taxon>
        <taxon>Gunneridae</taxon>
        <taxon>Pentapetalae</taxon>
        <taxon>rosids</taxon>
        <taxon>fabids</taxon>
        <taxon>Malpighiales</taxon>
        <taxon>Salicaceae</taxon>
        <taxon>Saliceae</taxon>
        <taxon>Populus</taxon>
    </lineage>
</organism>
<dbReference type="CDD" id="cd09272">
    <property type="entry name" value="RNase_HI_RT_Ty1"/>
    <property type="match status" value="1"/>
</dbReference>
<reference evidence="2" key="1">
    <citation type="submission" date="2025-08" db="UniProtKB">
        <authorList>
            <consortium name="RefSeq"/>
        </authorList>
    </citation>
    <scope>IDENTIFICATION</scope>
</reference>
<evidence type="ECO:0000313" key="1">
    <source>
        <dbReference type="Proteomes" id="UP000694918"/>
    </source>
</evidence>
<protein>
    <submittedName>
        <fullName evidence="2">Uncharacterized protein LOC105135104</fullName>
    </submittedName>
</protein>
<gene>
    <name evidence="2" type="primary">LOC105135104</name>
</gene>
<dbReference type="GeneID" id="105135104"/>